<evidence type="ECO:0000259" key="1">
    <source>
        <dbReference type="Pfam" id="PF03781"/>
    </source>
</evidence>
<evidence type="ECO:0000313" key="3">
    <source>
        <dbReference type="Proteomes" id="UP000769766"/>
    </source>
</evidence>
<accession>A0A932CNK6</accession>
<dbReference type="PANTHER" id="PTHR23150:SF19">
    <property type="entry name" value="FORMYLGLYCINE-GENERATING ENZYME"/>
    <property type="match status" value="1"/>
</dbReference>
<evidence type="ECO:0000313" key="2">
    <source>
        <dbReference type="EMBL" id="MBI2876708.1"/>
    </source>
</evidence>
<dbReference type="InterPro" id="IPR051043">
    <property type="entry name" value="Sulfatase_Mod_Factor_Kinase"/>
</dbReference>
<sequence>MGRFPSGASSYGVLDMVDNVGEWVADWYGGNYYASSPSRNPKGPDSGEYRLVRGGSWYYDRFSARAADRGRDAPAGWDGDVGFRCAQDSR</sequence>
<dbReference type="EMBL" id="JACPRF010000225">
    <property type="protein sequence ID" value="MBI2876708.1"/>
    <property type="molecule type" value="Genomic_DNA"/>
</dbReference>
<dbReference type="PANTHER" id="PTHR23150">
    <property type="entry name" value="SULFATASE MODIFYING FACTOR 1, 2"/>
    <property type="match status" value="1"/>
</dbReference>
<dbReference type="InterPro" id="IPR005532">
    <property type="entry name" value="SUMF_dom"/>
</dbReference>
<dbReference type="SUPFAM" id="SSF56436">
    <property type="entry name" value="C-type lectin-like"/>
    <property type="match status" value="1"/>
</dbReference>
<dbReference type="InterPro" id="IPR016187">
    <property type="entry name" value="CTDL_fold"/>
</dbReference>
<name>A0A932CNK6_UNCTE</name>
<comment type="caution">
    <text evidence="2">The sequence shown here is derived from an EMBL/GenBank/DDBJ whole genome shotgun (WGS) entry which is preliminary data.</text>
</comment>
<dbReference type="InterPro" id="IPR042095">
    <property type="entry name" value="SUMF_sf"/>
</dbReference>
<reference evidence="2" key="1">
    <citation type="submission" date="2020-07" db="EMBL/GenBank/DDBJ databases">
        <title>Huge and variable diversity of episymbiotic CPR bacteria and DPANN archaea in groundwater ecosystems.</title>
        <authorList>
            <person name="He C.Y."/>
            <person name="Keren R."/>
            <person name="Whittaker M."/>
            <person name="Farag I.F."/>
            <person name="Doudna J."/>
            <person name="Cate J.H.D."/>
            <person name="Banfield J.F."/>
        </authorList>
    </citation>
    <scope>NUCLEOTIDE SEQUENCE</scope>
    <source>
        <strain evidence="2">NC_groundwater_672_Ag_B-0.1um_62_36</strain>
    </source>
</reference>
<dbReference type="AlphaFoldDB" id="A0A932CNK6"/>
<dbReference type="Pfam" id="PF03781">
    <property type="entry name" value="FGE-sulfatase"/>
    <property type="match status" value="1"/>
</dbReference>
<proteinExistence type="predicted"/>
<feature type="domain" description="Sulfatase-modifying factor enzyme-like" evidence="1">
    <location>
        <begin position="2"/>
        <end position="86"/>
    </location>
</feature>
<organism evidence="2 3">
    <name type="scientific">Tectimicrobiota bacterium</name>
    <dbReference type="NCBI Taxonomy" id="2528274"/>
    <lineage>
        <taxon>Bacteria</taxon>
        <taxon>Pseudomonadati</taxon>
        <taxon>Nitrospinota/Tectimicrobiota group</taxon>
        <taxon>Candidatus Tectimicrobiota</taxon>
    </lineage>
</organism>
<dbReference type="Proteomes" id="UP000769766">
    <property type="component" value="Unassembled WGS sequence"/>
</dbReference>
<protein>
    <submittedName>
        <fullName evidence="2">SUMF1/EgtB/PvdO family nonheme iron enzyme</fullName>
    </submittedName>
</protein>
<dbReference type="GO" id="GO:0120147">
    <property type="term" value="F:formylglycine-generating oxidase activity"/>
    <property type="evidence" value="ECO:0007669"/>
    <property type="project" value="TreeGrafter"/>
</dbReference>
<dbReference type="Gene3D" id="3.90.1580.10">
    <property type="entry name" value="paralog of FGE (formylglycine-generating enzyme)"/>
    <property type="match status" value="1"/>
</dbReference>
<gene>
    <name evidence="2" type="ORF">HYY20_07485</name>
</gene>